<dbReference type="SUPFAM" id="SSF56672">
    <property type="entry name" value="DNA/RNA polymerases"/>
    <property type="match status" value="1"/>
</dbReference>
<keyword evidence="2" id="KW-0548">Nucleotidyltransferase</keyword>
<dbReference type="Pfam" id="PF24626">
    <property type="entry name" value="SH3_Tf2-1"/>
    <property type="match status" value="1"/>
</dbReference>
<dbReference type="Proteomes" id="UP001234989">
    <property type="component" value="Chromosome 6"/>
</dbReference>
<evidence type="ECO:0000256" key="4">
    <source>
        <dbReference type="ARBA" id="ARBA00022759"/>
    </source>
</evidence>
<dbReference type="GO" id="GO:0003964">
    <property type="term" value="F:RNA-directed DNA polymerase activity"/>
    <property type="evidence" value="ECO:0007669"/>
    <property type="project" value="UniProtKB-KW"/>
</dbReference>
<keyword evidence="3" id="KW-0540">Nuclease</keyword>
<evidence type="ECO:0008006" key="11">
    <source>
        <dbReference type="Google" id="ProtNLM"/>
    </source>
</evidence>
<dbReference type="Pfam" id="PF17917">
    <property type="entry name" value="RT_RNaseH"/>
    <property type="match status" value="1"/>
</dbReference>
<keyword evidence="5" id="KW-0378">Hydrolase</keyword>
<evidence type="ECO:0000313" key="9">
    <source>
        <dbReference type="EMBL" id="WMV33361.1"/>
    </source>
</evidence>
<protein>
    <recommendedName>
        <fullName evidence="11">Reverse transcriptase RNase H-like domain-containing protein</fullName>
    </recommendedName>
</protein>
<dbReference type="InterPro" id="IPR056924">
    <property type="entry name" value="SH3_Tf2-1"/>
</dbReference>
<dbReference type="CDD" id="cd09274">
    <property type="entry name" value="RNase_HI_RT_Ty3"/>
    <property type="match status" value="1"/>
</dbReference>
<keyword evidence="4" id="KW-0255">Endonuclease</keyword>
<organism evidence="9 10">
    <name type="scientific">Solanum verrucosum</name>
    <dbReference type="NCBI Taxonomy" id="315347"/>
    <lineage>
        <taxon>Eukaryota</taxon>
        <taxon>Viridiplantae</taxon>
        <taxon>Streptophyta</taxon>
        <taxon>Embryophyta</taxon>
        <taxon>Tracheophyta</taxon>
        <taxon>Spermatophyta</taxon>
        <taxon>Magnoliopsida</taxon>
        <taxon>eudicotyledons</taxon>
        <taxon>Gunneridae</taxon>
        <taxon>Pentapetalae</taxon>
        <taxon>asterids</taxon>
        <taxon>lamiids</taxon>
        <taxon>Solanales</taxon>
        <taxon>Solanaceae</taxon>
        <taxon>Solanoideae</taxon>
        <taxon>Solaneae</taxon>
        <taxon>Solanum</taxon>
    </lineage>
</organism>
<keyword evidence="10" id="KW-1185">Reference proteome</keyword>
<evidence type="ECO:0000256" key="2">
    <source>
        <dbReference type="ARBA" id="ARBA00022695"/>
    </source>
</evidence>
<dbReference type="InterPro" id="IPR043502">
    <property type="entry name" value="DNA/RNA_pol_sf"/>
</dbReference>
<name>A0AAF0R144_SOLVR</name>
<dbReference type="EMBL" id="CP133617">
    <property type="protein sequence ID" value="WMV33361.1"/>
    <property type="molecule type" value="Genomic_DNA"/>
</dbReference>
<sequence length="352" mass="41239">MRKEEKGEEKSRFVKIVKFSLWISSRGDPYELLQMKGLFGGHATKDPHDHIWNFVNVWSIFLQEYHTRIGPTSVVSLFSNGEAMKLLVEFPRESITFWEELTEAFYLKVRERNYPTYDLWLAMVVFALKIWWHYLYGVKCEVFTDHRSLQHVFTQKDLNLRQRRWMEVLKYYDVTIQYHPGKTNIVADALGRKALGISEKGGVLASIEVMATFIKEIKAKQFEDENLNELREKTVIGKAQEITLDAKAHSRQKKYADHKVRDMTFQTGENVLLKVSTIKWVMRFCKNGKRSPRYIGPFEILECVGLVAYRLALPPNLSGVHLVFHMSMLKIYHGDGDYIIKWDSIVLHKDLQ</sequence>
<dbReference type="AlphaFoldDB" id="A0AAF0R144"/>
<evidence type="ECO:0000313" key="10">
    <source>
        <dbReference type="Proteomes" id="UP001234989"/>
    </source>
</evidence>
<reference evidence="9" key="1">
    <citation type="submission" date="2023-08" db="EMBL/GenBank/DDBJ databases">
        <title>A de novo genome assembly of Solanum verrucosum Schlechtendal, a Mexican diploid species geographically isolated from the other diploid A-genome species in potato relatives.</title>
        <authorList>
            <person name="Hosaka K."/>
        </authorList>
    </citation>
    <scope>NUCLEOTIDE SEQUENCE</scope>
    <source>
        <tissue evidence="9">Young leaves</tissue>
    </source>
</reference>
<evidence type="ECO:0000256" key="6">
    <source>
        <dbReference type="ARBA" id="ARBA00022918"/>
    </source>
</evidence>
<evidence type="ECO:0000259" key="8">
    <source>
        <dbReference type="Pfam" id="PF24626"/>
    </source>
</evidence>
<proteinExistence type="predicted"/>
<keyword evidence="1" id="KW-0808">Transferase</keyword>
<dbReference type="PANTHER" id="PTHR46148">
    <property type="entry name" value="CHROMO DOMAIN-CONTAINING PROTEIN"/>
    <property type="match status" value="1"/>
</dbReference>
<dbReference type="InterPro" id="IPR041373">
    <property type="entry name" value="RT_RNaseH"/>
</dbReference>
<accession>A0AAF0R144</accession>
<feature type="domain" description="Reverse transcriptase RNase H-like" evidence="7">
    <location>
        <begin position="107"/>
        <end position="172"/>
    </location>
</feature>
<evidence type="ECO:0000259" key="7">
    <source>
        <dbReference type="Pfam" id="PF17917"/>
    </source>
</evidence>
<dbReference type="PANTHER" id="PTHR46148:SF60">
    <property type="entry name" value="CHROMO DOMAIN-CONTAINING PROTEIN"/>
    <property type="match status" value="1"/>
</dbReference>
<dbReference type="GO" id="GO:0016787">
    <property type="term" value="F:hydrolase activity"/>
    <property type="evidence" value="ECO:0007669"/>
    <property type="project" value="UniProtKB-KW"/>
</dbReference>
<evidence type="ECO:0000256" key="1">
    <source>
        <dbReference type="ARBA" id="ARBA00022679"/>
    </source>
</evidence>
<evidence type="ECO:0000256" key="3">
    <source>
        <dbReference type="ARBA" id="ARBA00022722"/>
    </source>
</evidence>
<dbReference type="GO" id="GO:0004519">
    <property type="term" value="F:endonuclease activity"/>
    <property type="evidence" value="ECO:0007669"/>
    <property type="project" value="UniProtKB-KW"/>
</dbReference>
<keyword evidence="6" id="KW-0695">RNA-directed DNA polymerase</keyword>
<feature type="domain" description="Tf2-1-like SH3-like" evidence="8">
    <location>
        <begin position="268"/>
        <end position="333"/>
    </location>
</feature>
<gene>
    <name evidence="9" type="ORF">MTR67_026746</name>
</gene>
<evidence type="ECO:0000256" key="5">
    <source>
        <dbReference type="ARBA" id="ARBA00022801"/>
    </source>
</evidence>